<proteinExistence type="predicted"/>
<reference evidence="1 2" key="1">
    <citation type="submission" date="2018-12" db="EMBL/GenBank/DDBJ databases">
        <title>Still something new to discover - new insights into E. coli phage diversity and taxonomy.</title>
        <authorList>
            <person name="Korf I.H.E."/>
            <person name="Adriaennsens E."/>
            <person name="Dreiseikelmann B."/>
            <person name="Kropinski A."/>
            <person name="Nimtz M."/>
            <person name="Meier-Kolthoff J.P."/>
            <person name="Rohde M."/>
            <person name="van Raaij M."/>
            <person name="Wittmann J."/>
        </authorList>
    </citation>
    <scope>NUCLEOTIDE SEQUENCE [LARGE SCALE GENOMIC DNA]</scope>
</reference>
<evidence type="ECO:0000313" key="2">
    <source>
        <dbReference type="Proteomes" id="UP000294673"/>
    </source>
</evidence>
<keyword evidence="2" id="KW-1185">Reference proteome</keyword>
<organismHost>
    <name type="scientific">Escherichia coli</name>
    <dbReference type="NCBI Taxonomy" id="562"/>
</organismHost>
<evidence type="ECO:0000313" key="1">
    <source>
        <dbReference type="EMBL" id="QBO63942.1"/>
    </source>
</evidence>
<name>A0A482GIH9_BPGOS</name>
<sequence>MSVLREAFKFVAGEQTDDDIRRFMAYIAPLSHDGVPGHNVFLPLRGVSTTAAYVRLLAEMLRISEHPGGTNRVSLKGLAEQLSYMPVIREKPSWAEERRALTVIRNLDSDAWRENLITYLLIIKRRQKPAKSLLIIDDKDPNVDLVEITRAISALTGESINPKLEPLDAIRQMVATLSDNTAFVNICSDYDKEKEGMR</sequence>
<organism evidence="1 2">
    <name type="scientific">Escherichia phage vB_EcoM_Goslar</name>
    <dbReference type="NCBI Taxonomy" id="2502409"/>
    <lineage>
        <taxon>Viruses</taxon>
        <taxon>Duplodnaviria</taxon>
        <taxon>Heunggongvirae</taxon>
        <taxon>Uroviricota</taxon>
        <taxon>Caudoviricetes</taxon>
        <taxon>Chimalliviridae</taxon>
        <taxon>Goslarvirus</taxon>
        <taxon>Goslarvirus goslar</taxon>
    </lineage>
</organism>
<dbReference type="EMBL" id="MK327938">
    <property type="protein sequence ID" value="QBO63942.1"/>
    <property type="molecule type" value="Genomic_DNA"/>
</dbReference>
<gene>
    <name evidence="1" type="ORF">Goslar_00149</name>
</gene>
<accession>A0A482GIH9</accession>
<dbReference type="Proteomes" id="UP000294673">
    <property type="component" value="Segment"/>
</dbReference>
<protein>
    <submittedName>
        <fullName evidence="1">Uncharacterized protein</fullName>
    </submittedName>
</protein>